<dbReference type="InterPro" id="IPR038247">
    <property type="entry name" value="Jag_N_dom_sf"/>
</dbReference>
<evidence type="ECO:0000313" key="2">
    <source>
        <dbReference type="EMBL" id="EXX89497.1"/>
    </source>
</evidence>
<dbReference type="Pfam" id="PF03961">
    <property type="entry name" value="FapA"/>
    <property type="match status" value="1"/>
</dbReference>
<comment type="caution">
    <text evidence="2">The sequence shown here is derived from an EMBL/GenBank/DDBJ whole genome shotgun (WGS) entry which is preliminary data.</text>
</comment>
<dbReference type="Pfam" id="PF14804">
    <property type="entry name" value="Jag_N"/>
    <property type="match status" value="1"/>
</dbReference>
<dbReference type="GO" id="GO:0000902">
    <property type="term" value="P:cell morphogenesis"/>
    <property type="evidence" value="ECO:0007669"/>
    <property type="project" value="InterPro"/>
</dbReference>
<dbReference type="Gene3D" id="3.30.30.80">
    <property type="entry name" value="probable RNA-binding protein from clostridium symbiosum atcc 14940"/>
    <property type="match status" value="1"/>
</dbReference>
<dbReference type="InterPro" id="IPR036145">
    <property type="entry name" value="MinC_C_sf"/>
</dbReference>
<dbReference type="OrthoDB" id="1279at2"/>
<dbReference type="RefSeq" id="WP_036586051.1">
    <property type="nucleotide sequence ID" value="NZ_KK082115.1"/>
</dbReference>
<protein>
    <recommendedName>
        <fullName evidence="1">RNA-binding protein KhpB N-terminal domain-containing protein</fullName>
    </recommendedName>
</protein>
<dbReference type="AlphaFoldDB" id="A0A9W5S1G6"/>
<dbReference type="InterPro" id="IPR046865">
    <property type="entry name" value="FapA_b_solenoid"/>
</dbReference>
<dbReference type="InterPro" id="IPR005646">
    <property type="entry name" value="FapA"/>
</dbReference>
<dbReference type="SUPFAM" id="SSF63848">
    <property type="entry name" value="Cell-division inhibitor MinC, C-terminal domain"/>
    <property type="match status" value="1"/>
</dbReference>
<evidence type="ECO:0000259" key="1">
    <source>
        <dbReference type="SMART" id="SM01245"/>
    </source>
</evidence>
<dbReference type="SMART" id="SM01245">
    <property type="entry name" value="Jag_N"/>
    <property type="match status" value="1"/>
</dbReference>
<accession>A0A9W5S1G6</accession>
<dbReference type="EMBL" id="JFHU01000094">
    <property type="protein sequence ID" value="EXX89497.1"/>
    <property type="molecule type" value="Genomic_DNA"/>
</dbReference>
<sequence length="685" mass="74216">MKAQGKSIISKGKNVKEAVMIALDLLNEKLDAVDVVVMENGSKGILGLGSKLAVVRVTVIGRTAEPVADLEAAVESMELPELADAPMGSENKRTFEDESLSGKAWIRNGQINCKEAPDKYPMVKPCDKVQLYKNNELVKNAVLIRETDHLTVDIQDEIREPVWELEIRPGKMSAVLKIVPGFRIRRKIKDKAPDTCVQIEVEEKKIPLVIETEPLLEKLRELGIVHGVDYTEIARACTTDEAGTFVIAVGTPPSPGKNGYFLPLQELEVKKGLKERSDGSIDYRELQQFPSVEPGQVLGTVRPPVPGVPGSTVTGEAVYPPEALPLALLAGKGIIAVEDAGGTRIIATEAGHPDVKLKGRSAQISIVTMLRIGKDVDLQLGNVHYAGDVEIVGSVQDGMLVEAQGNIMVYGNINMAKVSAGSSVIVRHNIVTSEVTAGKSSFLKAEIHQLLSRFVQQMRLMEAAIQQLSTVPAFKASSFTRTGLGPLIKILCDGKFKSFPALTQSLIHKIESGQDVLEKEWKDFAQRLHKGFIMSHASEFKSVEDIVQTIQMAEQFLADTSDEEQGAGCFIKAGGVHNSRLYSSGDITISAQGIYQSIIRSGGHVEVEGSVRGGEIYASKSVKIGETGTKGGAPTKIVVPKGETIKINDAMEETVVQVGARIYKFDVRSSNVYARLDSDGELLLY</sequence>
<dbReference type="Proteomes" id="UP000053750">
    <property type="component" value="Unassembled WGS sequence"/>
</dbReference>
<name>A0A9W5S1G6_9BACL</name>
<reference evidence="2 3" key="1">
    <citation type="submission" date="2014-02" db="EMBL/GenBank/DDBJ databases">
        <title>Genome sequence of Paenibacillus darwinianus reveals adaptive mechanisms for survival in Antarctic soils.</title>
        <authorList>
            <person name="Dsouza M."/>
            <person name="Taylor M.W."/>
            <person name="Turner S.J."/>
            <person name="Aislabie J."/>
        </authorList>
    </citation>
    <scope>NUCLEOTIDE SEQUENCE [LARGE SCALE GENOMIC DNA]</scope>
    <source>
        <strain evidence="2 3">CE1</strain>
    </source>
</reference>
<feature type="domain" description="RNA-binding protein KhpB N-terminal" evidence="1">
    <location>
        <begin position="9"/>
        <end position="60"/>
    </location>
</feature>
<dbReference type="InterPro" id="IPR032782">
    <property type="entry name" value="KhpB_N"/>
</dbReference>
<dbReference type="Pfam" id="PF20250">
    <property type="entry name" value="FapA_N"/>
    <property type="match status" value="1"/>
</dbReference>
<keyword evidence="3" id="KW-1185">Reference proteome</keyword>
<dbReference type="PANTHER" id="PTHR38032">
    <property type="entry name" value="POLYMERASE-RELATED"/>
    <property type="match status" value="1"/>
</dbReference>
<evidence type="ECO:0000313" key="3">
    <source>
        <dbReference type="Proteomes" id="UP000053750"/>
    </source>
</evidence>
<gene>
    <name evidence="2" type="ORF">BG53_15635</name>
</gene>
<dbReference type="InterPro" id="IPR046866">
    <property type="entry name" value="FapA_N"/>
</dbReference>
<proteinExistence type="predicted"/>
<organism evidence="2 3">
    <name type="scientific">Paenibacillus darwinianus</name>
    <dbReference type="NCBI Taxonomy" id="1380763"/>
    <lineage>
        <taxon>Bacteria</taxon>
        <taxon>Bacillati</taxon>
        <taxon>Bacillota</taxon>
        <taxon>Bacilli</taxon>
        <taxon>Bacillales</taxon>
        <taxon>Paenibacillaceae</taxon>
        <taxon>Paenibacillus</taxon>
    </lineage>
</organism>
<dbReference type="PANTHER" id="PTHR38032:SF1">
    <property type="entry name" value="RNA-BINDING PROTEIN KHPB N-TERMINAL DOMAIN-CONTAINING PROTEIN"/>
    <property type="match status" value="1"/>
</dbReference>